<accession>A0A4D4JGM2</accession>
<feature type="signal peptide" evidence="1">
    <location>
        <begin position="1"/>
        <end position="24"/>
    </location>
</feature>
<gene>
    <name evidence="2" type="ORF">GTS_51890</name>
</gene>
<dbReference type="RefSeq" id="WP_137816489.1">
    <property type="nucleotide sequence ID" value="NZ_BJFL01000046.1"/>
</dbReference>
<protein>
    <recommendedName>
        <fullName evidence="4">Right handed beta helix domain-containing protein</fullName>
    </recommendedName>
</protein>
<dbReference type="Proteomes" id="UP000298860">
    <property type="component" value="Unassembled WGS sequence"/>
</dbReference>
<name>A0A4D4JGM2_9PSEU</name>
<dbReference type="OrthoDB" id="3403180at2"/>
<dbReference type="AlphaFoldDB" id="A0A4D4JGM2"/>
<dbReference type="EMBL" id="BJFL01000046">
    <property type="protein sequence ID" value="GDY33556.1"/>
    <property type="molecule type" value="Genomic_DNA"/>
</dbReference>
<dbReference type="SUPFAM" id="SSF51126">
    <property type="entry name" value="Pectin lyase-like"/>
    <property type="match status" value="1"/>
</dbReference>
<keyword evidence="3" id="KW-1185">Reference proteome</keyword>
<evidence type="ECO:0000313" key="3">
    <source>
        <dbReference type="Proteomes" id="UP000298860"/>
    </source>
</evidence>
<keyword evidence="1" id="KW-0732">Signal</keyword>
<evidence type="ECO:0000256" key="1">
    <source>
        <dbReference type="SAM" id="SignalP"/>
    </source>
</evidence>
<proteinExistence type="predicted"/>
<feature type="chain" id="PRO_5038471110" description="Right handed beta helix domain-containing protein" evidence="1">
    <location>
        <begin position="25"/>
        <end position="261"/>
    </location>
</feature>
<evidence type="ECO:0000313" key="2">
    <source>
        <dbReference type="EMBL" id="GDY33556.1"/>
    </source>
</evidence>
<reference evidence="3" key="1">
    <citation type="submission" date="2019-04" db="EMBL/GenBank/DDBJ databases">
        <title>Draft genome sequence of Pseudonocardiaceae bacterium SL3-2-4.</title>
        <authorList>
            <person name="Ningsih F."/>
            <person name="Yokota A."/>
            <person name="Sakai Y."/>
            <person name="Nanatani K."/>
            <person name="Yabe S."/>
            <person name="Oetari A."/>
            <person name="Sjamsuridzal W."/>
        </authorList>
    </citation>
    <scope>NUCLEOTIDE SEQUENCE [LARGE SCALE GENOMIC DNA]</scope>
    <source>
        <strain evidence="3">SL3-2-4</strain>
    </source>
</reference>
<evidence type="ECO:0008006" key="4">
    <source>
        <dbReference type="Google" id="ProtNLM"/>
    </source>
</evidence>
<dbReference type="InterPro" id="IPR011050">
    <property type="entry name" value="Pectin_lyase_fold/virulence"/>
</dbReference>
<comment type="caution">
    <text evidence="2">The sequence shown here is derived from an EMBL/GenBank/DDBJ whole genome shotgun (WGS) entry which is preliminary data.</text>
</comment>
<organism evidence="2 3">
    <name type="scientific">Gandjariella thermophila</name>
    <dbReference type="NCBI Taxonomy" id="1931992"/>
    <lineage>
        <taxon>Bacteria</taxon>
        <taxon>Bacillati</taxon>
        <taxon>Actinomycetota</taxon>
        <taxon>Actinomycetes</taxon>
        <taxon>Pseudonocardiales</taxon>
        <taxon>Pseudonocardiaceae</taxon>
        <taxon>Gandjariella</taxon>
    </lineage>
</organism>
<sequence length="261" mass="26014">MPANLSRYLATIVAMAGTAMLLTAAQAPSDRSGKVIACGDVTALVAAIQKANSGGSGTIRVAPQCTYTLTVPQVPQVPRSSAGADGLPVITATVIIIGYRTIIARSARAVPFRLFEIAPTGRLALGGVTVSGGDLPHGVSPSPDGAGILNNGGKLGIFRGSAVLHNRTAGSGGGIANRHGEILLDHARVMGNIAGTNGGGIDNEEGIVTVTDQSVLDGNVAAIDGGGICTRAGTVTVAGSEVTFNTPNNCSPRGAVPNCLN</sequence>